<comment type="similarity">
    <text evidence="1 5">Belongs to the peptidase S8 family.</text>
</comment>
<feature type="signal peptide" evidence="7">
    <location>
        <begin position="1"/>
        <end position="29"/>
    </location>
</feature>
<dbReference type="InterPro" id="IPR022398">
    <property type="entry name" value="Peptidase_S8_His-AS"/>
</dbReference>
<dbReference type="Pfam" id="PF00082">
    <property type="entry name" value="Peptidase_S8"/>
    <property type="match status" value="1"/>
</dbReference>
<dbReference type="PRINTS" id="PR00723">
    <property type="entry name" value="SUBTILISIN"/>
</dbReference>
<evidence type="ECO:0000256" key="5">
    <source>
        <dbReference type="PROSITE-ProRule" id="PRU01240"/>
    </source>
</evidence>
<reference evidence="9 10" key="2">
    <citation type="submission" date="2020-03" db="EMBL/GenBank/DDBJ databases">
        <authorList>
            <person name="Ichikawa N."/>
            <person name="Kimura A."/>
            <person name="Kitahashi Y."/>
            <person name="Uohara A."/>
        </authorList>
    </citation>
    <scope>NUCLEOTIDE SEQUENCE [LARGE SCALE GENOMIC DNA]</scope>
    <source>
        <strain evidence="9 10">NBRC 108638</strain>
    </source>
</reference>
<evidence type="ECO:0000256" key="7">
    <source>
        <dbReference type="SAM" id="SignalP"/>
    </source>
</evidence>
<dbReference type="GO" id="GO:0006508">
    <property type="term" value="P:proteolysis"/>
    <property type="evidence" value="ECO:0007669"/>
    <property type="project" value="UniProtKB-KW"/>
</dbReference>
<evidence type="ECO:0000256" key="1">
    <source>
        <dbReference type="ARBA" id="ARBA00011073"/>
    </source>
</evidence>
<evidence type="ECO:0000313" key="9">
    <source>
        <dbReference type="EMBL" id="GFJ94095.1"/>
    </source>
</evidence>
<sequence>MRVLRWLAVSVSVALAVGPLPHASGATLAAGPAAAPPDEAVTLVTGDVVRASGGRVVSVEAGTGRDRVGFVAERRAGHQYVYPSDVLGLLAADRLDRRLFDVTGLLAAGYGDGRRDSLPLIVQHGGGAKRAGARQLAGLRATVTAEVPVVDAFAVRAAKRDAGVVWTGLRSGLDQGAVRAVRLDGVRRLLLDESAVQIGAPAAWQAGRTGRGVVVGVLDTGVDASHPDLAGRIRASENFTDSPEPGDTHGHGTHVASTMAGNGAASGGGTRASRRRPPSWPARCAGRSTAPSRRCSPACSGSPSRAPRW</sequence>
<keyword evidence="3" id="KW-0378">Hydrolase</keyword>
<evidence type="ECO:0000256" key="4">
    <source>
        <dbReference type="ARBA" id="ARBA00022825"/>
    </source>
</evidence>
<protein>
    <recommendedName>
        <fullName evidence="8">Peptidase S8/S53 domain-containing protein</fullName>
    </recommendedName>
</protein>
<dbReference type="InterPro" id="IPR036852">
    <property type="entry name" value="Peptidase_S8/S53_dom_sf"/>
</dbReference>
<dbReference type="PROSITE" id="PS51892">
    <property type="entry name" value="SUBTILASE"/>
    <property type="match status" value="1"/>
</dbReference>
<proteinExistence type="inferred from homology"/>
<dbReference type="Gene3D" id="3.40.50.200">
    <property type="entry name" value="Peptidase S8/S53 domain"/>
    <property type="match status" value="1"/>
</dbReference>
<evidence type="ECO:0000256" key="3">
    <source>
        <dbReference type="ARBA" id="ARBA00022801"/>
    </source>
</evidence>
<comment type="caution">
    <text evidence="9">The sequence shown here is derived from an EMBL/GenBank/DDBJ whole genome shotgun (WGS) entry which is preliminary data.</text>
</comment>
<dbReference type="GO" id="GO:0004252">
    <property type="term" value="F:serine-type endopeptidase activity"/>
    <property type="evidence" value="ECO:0007669"/>
    <property type="project" value="InterPro"/>
</dbReference>
<dbReference type="InterPro" id="IPR000209">
    <property type="entry name" value="Peptidase_S8/S53_dom"/>
</dbReference>
<feature type="chain" id="PRO_5038447014" description="Peptidase S8/S53 domain-containing protein" evidence="7">
    <location>
        <begin position="30"/>
        <end position="309"/>
    </location>
</feature>
<dbReference type="EMBL" id="BLPG01000001">
    <property type="protein sequence ID" value="GFJ94095.1"/>
    <property type="molecule type" value="Genomic_DNA"/>
</dbReference>
<evidence type="ECO:0000259" key="8">
    <source>
        <dbReference type="Pfam" id="PF00082"/>
    </source>
</evidence>
<dbReference type="PANTHER" id="PTHR43399:SF4">
    <property type="entry name" value="CELL WALL-ASSOCIATED PROTEASE"/>
    <property type="match status" value="1"/>
</dbReference>
<reference evidence="9 10" key="1">
    <citation type="submission" date="2020-03" db="EMBL/GenBank/DDBJ databases">
        <title>Whole genome shotgun sequence of Phytohabitans rumicis NBRC 108638.</title>
        <authorList>
            <person name="Komaki H."/>
            <person name="Tamura T."/>
        </authorList>
    </citation>
    <scope>NUCLEOTIDE SEQUENCE [LARGE SCALE GENOMIC DNA]</scope>
    <source>
        <strain evidence="9 10">NBRC 108638</strain>
    </source>
</reference>
<dbReference type="RefSeq" id="WP_173081029.1">
    <property type="nucleotide sequence ID" value="NZ_BLPG01000001.1"/>
</dbReference>
<organism evidence="9 10">
    <name type="scientific">Phytohabitans rumicis</name>
    <dbReference type="NCBI Taxonomy" id="1076125"/>
    <lineage>
        <taxon>Bacteria</taxon>
        <taxon>Bacillati</taxon>
        <taxon>Actinomycetota</taxon>
        <taxon>Actinomycetes</taxon>
        <taxon>Micromonosporales</taxon>
        <taxon>Micromonosporaceae</taxon>
    </lineage>
</organism>
<feature type="region of interest" description="Disordered" evidence="6">
    <location>
        <begin position="236"/>
        <end position="309"/>
    </location>
</feature>
<dbReference type="Proteomes" id="UP000482960">
    <property type="component" value="Unassembled WGS sequence"/>
</dbReference>
<dbReference type="SUPFAM" id="SSF52743">
    <property type="entry name" value="Subtilisin-like"/>
    <property type="match status" value="1"/>
</dbReference>
<evidence type="ECO:0000256" key="2">
    <source>
        <dbReference type="ARBA" id="ARBA00022670"/>
    </source>
</evidence>
<keyword evidence="4" id="KW-0720">Serine protease</keyword>
<evidence type="ECO:0000313" key="10">
    <source>
        <dbReference type="Proteomes" id="UP000482960"/>
    </source>
</evidence>
<gene>
    <name evidence="9" type="ORF">Prum_077370</name>
</gene>
<dbReference type="PANTHER" id="PTHR43399">
    <property type="entry name" value="SUBTILISIN-RELATED"/>
    <property type="match status" value="1"/>
</dbReference>
<dbReference type="PROSITE" id="PS00136">
    <property type="entry name" value="SUBTILASE_ASP"/>
    <property type="match status" value="1"/>
</dbReference>
<dbReference type="PROSITE" id="PS00137">
    <property type="entry name" value="SUBTILASE_HIS"/>
    <property type="match status" value="1"/>
</dbReference>
<dbReference type="InterPro" id="IPR015500">
    <property type="entry name" value="Peptidase_S8_subtilisin-rel"/>
</dbReference>
<evidence type="ECO:0000256" key="6">
    <source>
        <dbReference type="SAM" id="MobiDB-lite"/>
    </source>
</evidence>
<name>A0A6V8LN51_9ACTN</name>
<dbReference type="InterPro" id="IPR051048">
    <property type="entry name" value="Peptidase_S8/S53_subtilisin"/>
</dbReference>
<dbReference type="AlphaFoldDB" id="A0A6V8LN51"/>
<feature type="domain" description="Peptidase S8/S53" evidence="8">
    <location>
        <begin position="210"/>
        <end position="265"/>
    </location>
</feature>
<keyword evidence="2" id="KW-0645">Protease</keyword>
<dbReference type="InterPro" id="IPR023827">
    <property type="entry name" value="Peptidase_S8_Asp-AS"/>
</dbReference>
<comment type="caution">
    <text evidence="5">Lacks conserved residue(s) required for the propagation of feature annotation.</text>
</comment>
<keyword evidence="7" id="KW-0732">Signal</keyword>
<accession>A0A6V8LN51</accession>
<keyword evidence="10" id="KW-1185">Reference proteome</keyword>